<evidence type="ECO:0008006" key="3">
    <source>
        <dbReference type="Google" id="ProtNLM"/>
    </source>
</evidence>
<dbReference type="PANTHER" id="PTHR30298:SF0">
    <property type="entry name" value="PROTEIN YBFL-RELATED"/>
    <property type="match status" value="1"/>
</dbReference>
<keyword evidence="2" id="KW-1185">Reference proteome</keyword>
<dbReference type="InterPro" id="IPR047647">
    <property type="entry name" value="ISAs1_transpos"/>
</dbReference>
<organism evidence="1 2">
    <name type="scientific">Moorena producens 3L</name>
    <dbReference type="NCBI Taxonomy" id="489825"/>
    <lineage>
        <taxon>Bacteria</taxon>
        <taxon>Bacillati</taxon>
        <taxon>Cyanobacteriota</taxon>
        <taxon>Cyanophyceae</taxon>
        <taxon>Coleofasciculales</taxon>
        <taxon>Coleofasciculaceae</taxon>
        <taxon>Moorena</taxon>
    </lineage>
</organism>
<dbReference type="AlphaFoldDB" id="F4XVM9"/>
<protein>
    <recommendedName>
        <fullName evidence="3">ISAs1 family transposase</fullName>
    </recommendedName>
</protein>
<dbReference type="OrthoDB" id="9815086at2"/>
<dbReference type="PANTHER" id="PTHR30298">
    <property type="entry name" value="H REPEAT-ASSOCIATED PREDICTED TRANSPOSASE"/>
    <property type="match status" value="1"/>
</dbReference>
<dbReference type="Proteomes" id="UP000003959">
    <property type="component" value="Unassembled WGS sequence"/>
</dbReference>
<dbReference type="EMBL" id="GL890940">
    <property type="protein sequence ID" value="EGJ31292.1"/>
    <property type="molecule type" value="Genomic_DNA"/>
</dbReference>
<dbReference type="InterPro" id="IPR051698">
    <property type="entry name" value="Transposase_11-like"/>
</dbReference>
<reference evidence="2" key="1">
    <citation type="journal article" date="2011" name="Proc. Natl. Acad. Sci. U.S.A.">
        <title>Genomic insights into the physiology and ecology of the marine filamentous cyanobacterium Lyngbya majuscula.</title>
        <authorList>
            <person name="Jones A.C."/>
            <person name="Monroe E.A."/>
            <person name="Podell S."/>
            <person name="Hess W.R."/>
            <person name="Klages S."/>
            <person name="Esquenazi E."/>
            <person name="Niessen S."/>
            <person name="Hoover H."/>
            <person name="Rothmann M."/>
            <person name="Lasken R.S."/>
            <person name="Yates J.R.III."/>
            <person name="Reinhardt R."/>
            <person name="Kube M."/>
            <person name="Burkart M.D."/>
            <person name="Allen E.E."/>
            <person name="Dorrestein P.C."/>
            <person name="Gerwick W.H."/>
            <person name="Gerwick L."/>
        </authorList>
    </citation>
    <scope>NUCLEOTIDE SEQUENCE [LARGE SCALE GENOMIC DNA]</scope>
    <source>
        <strain evidence="2">3L</strain>
    </source>
</reference>
<dbReference type="eggNOG" id="COG5433">
    <property type="taxonomic scope" value="Bacteria"/>
</dbReference>
<dbReference type="HOGENOM" id="CLU_046404_3_3_3"/>
<dbReference type="RefSeq" id="WP_008187103.1">
    <property type="nucleotide sequence ID" value="NZ_GL890940.1"/>
</dbReference>
<name>F4XVM9_9CYAN</name>
<dbReference type="NCBIfam" id="NF033564">
    <property type="entry name" value="transpos_ISAs1"/>
    <property type="match status" value="1"/>
</dbReference>
<gene>
    <name evidence="1" type="ORF">LYNGBM3L_40560</name>
</gene>
<evidence type="ECO:0000313" key="2">
    <source>
        <dbReference type="Proteomes" id="UP000003959"/>
    </source>
</evidence>
<accession>F4XVM9</accession>
<evidence type="ECO:0000313" key="1">
    <source>
        <dbReference type="EMBL" id="EGJ31292.1"/>
    </source>
</evidence>
<proteinExistence type="predicted"/>
<sequence>MAVKGNPKNLYKQIKLNTQKTQPISVDISREKRSDRLTTLTVSVFDDIICISDEWQGLASLVKLERIGTRAGKPYQQLAYYISSKCLDAAQFAQGIRGDWGIENRLHWVKDVVLDQDSSRIQFGNAPGNLSMYRSLVIAILRYHGYSSITTALRSIADDIEKILRLIGTQKVVS</sequence>